<evidence type="ECO:0000256" key="6">
    <source>
        <dbReference type="ARBA" id="ARBA00022989"/>
    </source>
</evidence>
<sequence length="331" mass="33307">MNTRAWHNSWVWGGGLLALAVVAVVGVMVGAVPLSTADVFNAVQGQGHPSTVAIVRDLRLPRVLLAALVGAGLSMSGGALQGTLRNPLAEPYLLGVSGGAAVGAVLAMALGVAAPLVVTACAFAGAAAATVLVAGLARVVGGSGDTRLLLMSGVVVGAFANATILVALAGAPPERLRGALWWMMGSAADASWGAVGRSVVAIGALGALLIWRARELDVLALGAEPAAALGVNVERAARRTFLVASWLAAATVAAAGLIGFIGLVVPNLARALGARQHRTMLLLSALYGAVLLIVADIAARTLRAPVELPLGALTALIGVPFFLMRLRKVMT</sequence>
<evidence type="ECO:0000256" key="4">
    <source>
        <dbReference type="ARBA" id="ARBA00022475"/>
    </source>
</evidence>
<dbReference type="SUPFAM" id="SSF81345">
    <property type="entry name" value="ABC transporter involved in vitamin B12 uptake, BtuC"/>
    <property type="match status" value="1"/>
</dbReference>
<dbReference type="Gene3D" id="1.10.3470.10">
    <property type="entry name" value="ABC transporter involved in vitamin B12 uptake, BtuC"/>
    <property type="match status" value="1"/>
</dbReference>
<feature type="transmembrane region" description="Helical" evidence="8">
    <location>
        <begin position="116"/>
        <end position="136"/>
    </location>
</feature>
<evidence type="ECO:0000256" key="5">
    <source>
        <dbReference type="ARBA" id="ARBA00022692"/>
    </source>
</evidence>
<keyword evidence="5 8" id="KW-0812">Transmembrane</keyword>
<accession>C1A8H0</accession>
<gene>
    <name evidence="9" type="ordered locus">GAU_1488</name>
</gene>
<protein>
    <submittedName>
        <fullName evidence="9">ABC transporter permease protein</fullName>
    </submittedName>
</protein>
<evidence type="ECO:0000256" key="1">
    <source>
        <dbReference type="ARBA" id="ARBA00004651"/>
    </source>
</evidence>
<keyword evidence="7 8" id="KW-0472">Membrane</keyword>
<name>C1A8H0_GEMAT</name>
<organism evidence="9 10">
    <name type="scientific">Gemmatimonas aurantiaca (strain DSM 14586 / JCM 11422 / NBRC 100505 / T-27)</name>
    <dbReference type="NCBI Taxonomy" id="379066"/>
    <lineage>
        <taxon>Bacteria</taxon>
        <taxon>Pseudomonadati</taxon>
        <taxon>Gemmatimonadota</taxon>
        <taxon>Gemmatimonadia</taxon>
        <taxon>Gemmatimonadales</taxon>
        <taxon>Gemmatimonadaceae</taxon>
        <taxon>Gemmatimonas</taxon>
    </lineage>
</organism>
<dbReference type="Pfam" id="PF01032">
    <property type="entry name" value="FecCD"/>
    <property type="match status" value="1"/>
</dbReference>
<feature type="transmembrane region" description="Helical" evidence="8">
    <location>
        <begin position="190"/>
        <end position="211"/>
    </location>
</feature>
<evidence type="ECO:0000256" key="3">
    <source>
        <dbReference type="ARBA" id="ARBA00022448"/>
    </source>
</evidence>
<dbReference type="KEGG" id="gau:GAU_1488"/>
<dbReference type="RefSeq" id="WP_012682977.1">
    <property type="nucleotide sequence ID" value="NC_012489.1"/>
</dbReference>
<feature type="transmembrane region" description="Helical" evidence="8">
    <location>
        <begin position="92"/>
        <end position="110"/>
    </location>
</feature>
<comment type="subcellular location">
    <subcellularLocation>
        <location evidence="1">Cell membrane</location>
        <topology evidence="1">Multi-pass membrane protein</topology>
    </subcellularLocation>
</comment>
<dbReference type="Proteomes" id="UP000002209">
    <property type="component" value="Chromosome"/>
</dbReference>
<feature type="transmembrane region" description="Helical" evidence="8">
    <location>
        <begin position="12"/>
        <end position="32"/>
    </location>
</feature>
<keyword evidence="6 8" id="KW-1133">Transmembrane helix</keyword>
<keyword evidence="3" id="KW-0813">Transport</keyword>
<dbReference type="HOGENOM" id="CLU_013016_0_3_0"/>
<dbReference type="AlphaFoldDB" id="C1A8H0"/>
<dbReference type="OrthoDB" id="9782305at2"/>
<dbReference type="PANTHER" id="PTHR30472">
    <property type="entry name" value="FERRIC ENTEROBACTIN TRANSPORT SYSTEM PERMEASE PROTEIN"/>
    <property type="match status" value="1"/>
</dbReference>
<dbReference type="InterPro" id="IPR000522">
    <property type="entry name" value="ABC_transptr_permease_BtuC"/>
</dbReference>
<evidence type="ECO:0000256" key="2">
    <source>
        <dbReference type="ARBA" id="ARBA00007935"/>
    </source>
</evidence>
<feature type="transmembrane region" description="Helical" evidence="8">
    <location>
        <begin position="243"/>
        <end position="269"/>
    </location>
</feature>
<dbReference type="eggNOG" id="COG0609">
    <property type="taxonomic scope" value="Bacteria"/>
</dbReference>
<comment type="similarity">
    <text evidence="2">Belongs to the binding-protein-dependent transport system permease family. FecCD subfamily.</text>
</comment>
<dbReference type="CDD" id="cd06550">
    <property type="entry name" value="TM_ABC_iron-siderophores_like"/>
    <property type="match status" value="1"/>
</dbReference>
<evidence type="ECO:0000313" key="10">
    <source>
        <dbReference type="Proteomes" id="UP000002209"/>
    </source>
</evidence>
<dbReference type="GO" id="GO:0033214">
    <property type="term" value="P:siderophore-iron import into cell"/>
    <property type="evidence" value="ECO:0007669"/>
    <property type="project" value="TreeGrafter"/>
</dbReference>
<feature type="transmembrane region" description="Helical" evidence="8">
    <location>
        <begin position="148"/>
        <end position="170"/>
    </location>
</feature>
<evidence type="ECO:0000256" key="7">
    <source>
        <dbReference type="ARBA" id="ARBA00023136"/>
    </source>
</evidence>
<dbReference type="GO" id="GO:0022857">
    <property type="term" value="F:transmembrane transporter activity"/>
    <property type="evidence" value="ECO:0007669"/>
    <property type="project" value="InterPro"/>
</dbReference>
<feature type="transmembrane region" description="Helical" evidence="8">
    <location>
        <begin position="281"/>
        <end position="302"/>
    </location>
</feature>
<feature type="transmembrane region" description="Helical" evidence="8">
    <location>
        <begin position="308"/>
        <end position="326"/>
    </location>
</feature>
<proteinExistence type="inferred from homology"/>
<keyword evidence="10" id="KW-1185">Reference proteome</keyword>
<dbReference type="GO" id="GO:0005886">
    <property type="term" value="C:plasma membrane"/>
    <property type="evidence" value="ECO:0007669"/>
    <property type="project" value="UniProtKB-SubCell"/>
</dbReference>
<dbReference type="InterPro" id="IPR037294">
    <property type="entry name" value="ABC_BtuC-like"/>
</dbReference>
<keyword evidence="4" id="KW-1003">Cell membrane</keyword>
<dbReference type="PANTHER" id="PTHR30472:SF25">
    <property type="entry name" value="ABC TRANSPORTER PERMEASE PROTEIN MJ0876-RELATED"/>
    <property type="match status" value="1"/>
</dbReference>
<evidence type="ECO:0000313" key="9">
    <source>
        <dbReference type="EMBL" id="BAH38530.1"/>
    </source>
</evidence>
<dbReference type="EMBL" id="AP009153">
    <property type="protein sequence ID" value="BAH38530.1"/>
    <property type="molecule type" value="Genomic_DNA"/>
</dbReference>
<reference evidence="10" key="1">
    <citation type="submission" date="2006-03" db="EMBL/GenBank/DDBJ databases">
        <title>Complete genome sequence of Gemmatimonas aurantiaca T-27 that represents a novel phylum Gemmatimonadetes.</title>
        <authorList>
            <person name="Takasaki K."/>
            <person name="Ichikawa N."/>
            <person name="Miura H."/>
            <person name="Matsushita S."/>
            <person name="Watanabe Y."/>
            <person name="Oguchi A."/>
            <person name="Ankai A."/>
            <person name="Yashiro I."/>
            <person name="Takahashi M."/>
            <person name="Terui Y."/>
            <person name="Fukui S."/>
            <person name="Yokoyama H."/>
            <person name="Tanikawa S."/>
            <person name="Hanada S."/>
            <person name="Kamagata Y."/>
            <person name="Fujita N."/>
        </authorList>
    </citation>
    <scope>NUCLEOTIDE SEQUENCE [LARGE SCALE GENOMIC DNA]</scope>
    <source>
        <strain evidence="10">T-27 / DSM 14586 / JCM 11422 / NBRC 100505</strain>
    </source>
</reference>
<dbReference type="FunFam" id="1.10.3470.10:FF:000001">
    <property type="entry name" value="Vitamin B12 ABC transporter permease BtuC"/>
    <property type="match status" value="1"/>
</dbReference>
<evidence type="ECO:0000256" key="8">
    <source>
        <dbReference type="SAM" id="Phobius"/>
    </source>
</evidence>
<dbReference type="STRING" id="379066.GAU_1488"/>
<feature type="transmembrane region" description="Helical" evidence="8">
    <location>
        <begin position="63"/>
        <end position="80"/>
    </location>
</feature>